<evidence type="ECO:0000256" key="1">
    <source>
        <dbReference type="SAM" id="SignalP"/>
    </source>
</evidence>
<dbReference type="Pfam" id="PF06477">
    <property type="entry name" value="DUF1091"/>
    <property type="match status" value="1"/>
</dbReference>
<protein>
    <recommendedName>
        <fullName evidence="4">MD-2-related lipid-recognition domain-containing protein</fullName>
    </recommendedName>
</protein>
<dbReference type="PANTHER" id="PTHR20898">
    <property type="entry name" value="DAEDALUS ON 3-RELATED-RELATED"/>
    <property type="match status" value="1"/>
</dbReference>
<dbReference type="PANTHER" id="PTHR20898:SF0">
    <property type="entry name" value="DAEDALUS ON 3-RELATED"/>
    <property type="match status" value="1"/>
</dbReference>
<dbReference type="SMART" id="SM00697">
    <property type="entry name" value="DM8"/>
    <property type="match status" value="1"/>
</dbReference>
<dbReference type="EMBL" id="OUUW01000005">
    <property type="protein sequence ID" value="SPP80417.1"/>
    <property type="molecule type" value="Genomic_DNA"/>
</dbReference>
<dbReference type="InterPro" id="IPR010512">
    <property type="entry name" value="DUF1091"/>
</dbReference>
<organism evidence="2 3">
    <name type="scientific">Drosophila guanche</name>
    <name type="common">Fruit fly</name>
    <dbReference type="NCBI Taxonomy" id="7266"/>
    <lineage>
        <taxon>Eukaryota</taxon>
        <taxon>Metazoa</taxon>
        <taxon>Ecdysozoa</taxon>
        <taxon>Arthropoda</taxon>
        <taxon>Hexapoda</taxon>
        <taxon>Insecta</taxon>
        <taxon>Pterygota</taxon>
        <taxon>Neoptera</taxon>
        <taxon>Endopterygota</taxon>
        <taxon>Diptera</taxon>
        <taxon>Brachycera</taxon>
        <taxon>Muscomorpha</taxon>
        <taxon>Ephydroidea</taxon>
        <taxon>Drosophilidae</taxon>
        <taxon>Drosophila</taxon>
        <taxon>Sophophora</taxon>
    </lineage>
</organism>
<reference evidence="3" key="1">
    <citation type="submission" date="2018-01" db="EMBL/GenBank/DDBJ databases">
        <authorList>
            <person name="Alioto T."/>
            <person name="Alioto T."/>
        </authorList>
    </citation>
    <scope>NUCLEOTIDE SEQUENCE [LARGE SCALE GENOMIC DNA]</scope>
</reference>
<sequence length="180" mass="20609">MSTSSKVLARVRVVLFIIIFIQGAHGLFKATNIKCKCYDKTFCEFRQCELKVVGRGLVAINIYVKIHQLPVKKVLVNASLYRRFNGYRPFLYNFTVNFCDFMRHSKRYPAFGIGHSQVLSFSNLNHSCPYNHDVIVSNMILNDAMLEKTPFPTGSYMLQLTVGSPEWRGTTQVMVDIVEV</sequence>
<dbReference type="OrthoDB" id="7841835at2759"/>
<evidence type="ECO:0008006" key="4">
    <source>
        <dbReference type="Google" id="ProtNLM"/>
    </source>
</evidence>
<evidence type="ECO:0000313" key="2">
    <source>
        <dbReference type="EMBL" id="SPP80417.1"/>
    </source>
</evidence>
<dbReference type="AlphaFoldDB" id="A0A3B0JDN3"/>
<accession>A0A3B0JDN3</accession>
<gene>
    <name evidence="2" type="ORF">DGUA_6G005295</name>
</gene>
<name>A0A3B0JDN3_DROGU</name>
<keyword evidence="3" id="KW-1185">Reference proteome</keyword>
<dbReference type="Proteomes" id="UP000268350">
    <property type="component" value="Unassembled WGS sequence"/>
</dbReference>
<keyword evidence="1" id="KW-0732">Signal</keyword>
<evidence type="ECO:0000313" key="3">
    <source>
        <dbReference type="Proteomes" id="UP000268350"/>
    </source>
</evidence>
<feature type="signal peptide" evidence="1">
    <location>
        <begin position="1"/>
        <end position="26"/>
    </location>
</feature>
<feature type="chain" id="PRO_5017237804" description="MD-2-related lipid-recognition domain-containing protein" evidence="1">
    <location>
        <begin position="27"/>
        <end position="180"/>
    </location>
</feature>
<dbReference type="OMA" id="DKTFCEF"/>
<proteinExistence type="predicted"/>